<feature type="compositionally biased region" description="Low complexity" evidence="12">
    <location>
        <begin position="122"/>
        <end position="134"/>
    </location>
</feature>
<dbReference type="InterPro" id="IPR029160">
    <property type="entry name" value="UQCC4"/>
</dbReference>
<feature type="region of interest" description="Disordered" evidence="12">
    <location>
        <begin position="110"/>
        <end position="134"/>
    </location>
</feature>
<dbReference type="Pfam" id="PF15013">
    <property type="entry name" value="CCSMST1"/>
    <property type="match status" value="1"/>
</dbReference>
<evidence type="ECO:0000256" key="4">
    <source>
        <dbReference type="ARBA" id="ARBA00022692"/>
    </source>
</evidence>
<gene>
    <name evidence="13" type="primary">UQCC4</name>
</gene>
<evidence type="ECO:0000256" key="10">
    <source>
        <dbReference type="ARBA" id="ARBA00023136"/>
    </source>
</evidence>
<protein>
    <submittedName>
        <fullName evidence="13">Ubiquinol-cytochrome c reductase complex assembly factor 4</fullName>
    </submittedName>
</protein>
<evidence type="ECO:0000256" key="1">
    <source>
        <dbReference type="ARBA" id="ARBA00004434"/>
    </source>
</evidence>
<evidence type="ECO:0000256" key="3">
    <source>
        <dbReference type="ARBA" id="ARBA00022660"/>
    </source>
</evidence>
<evidence type="ECO:0000313" key="14">
    <source>
        <dbReference type="Proteomes" id="UP000694407"/>
    </source>
</evidence>
<keyword evidence="3" id="KW-0679">Respiratory chain</keyword>
<keyword evidence="2" id="KW-0813">Transport</keyword>
<keyword evidence="10" id="KW-0472">Membrane</keyword>
<evidence type="ECO:0000256" key="8">
    <source>
        <dbReference type="ARBA" id="ARBA00022989"/>
    </source>
</evidence>
<evidence type="ECO:0000256" key="12">
    <source>
        <dbReference type="SAM" id="MobiDB-lite"/>
    </source>
</evidence>
<comment type="subcellular location">
    <subcellularLocation>
        <location evidence="1">Mitochondrion inner membrane</location>
        <topology evidence="1">Single-pass membrane protein</topology>
    </subcellularLocation>
</comment>
<dbReference type="PANTHER" id="PTHR35268">
    <property type="entry name" value="PROTEIN CCSMST1"/>
    <property type="match status" value="1"/>
</dbReference>
<keyword evidence="9" id="KW-0496">Mitochondrion</keyword>
<dbReference type="Ensembl" id="ENSMMMT00000020305.1">
    <property type="protein sequence ID" value="ENSMMMP00000017851.1"/>
    <property type="gene ID" value="ENSMMMG00000015846.1"/>
</dbReference>
<dbReference type="GeneTree" id="ENSGT00510000049652"/>
<evidence type="ECO:0000256" key="2">
    <source>
        <dbReference type="ARBA" id="ARBA00022448"/>
    </source>
</evidence>
<reference evidence="13" key="2">
    <citation type="submission" date="2025-09" db="UniProtKB">
        <authorList>
            <consortium name="Ensembl"/>
        </authorList>
    </citation>
    <scope>IDENTIFICATION</scope>
</reference>
<feature type="compositionally biased region" description="Polar residues" evidence="12">
    <location>
        <begin position="49"/>
        <end position="58"/>
    </location>
</feature>
<dbReference type="GO" id="GO:0034551">
    <property type="term" value="P:mitochondrial respiratory chain complex III assembly"/>
    <property type="evidence" value="ECO:0007669"/>
    <property type="project" value="Ensembl"/>
</dbReference>
<keyword evidence="4" id="KW-0812">Transmembrane</keyword>
<sequence length="134" mass="14625">MSRVLCAPTAGAIRALRLVGLAPRNLHPPPAGRAQPADDEEDPERPLRFSSSKASPSRWTVMHSLGKEQQRPWWKVLPLSLSLLALVSWCFLRQESGADQWLRRVLEIEGPEPGDAPEEPGARAAYPARASGAG</sequence>
<evidence type="ECO:0000256" key="5">
    <source>
        <dbReference type="ARBA" id="ARBA00022729"/>
    </source>
</evidence>
<comment type="similarity">
    <text evidence="11">Belongs to the UQCC4 family.</text>
</comment>
<evidence type="ECO:0000256" key="7">
    <source>
        <dbReference type="ARBA" id="ARBA00022982"/>
    </source>
</evidence>
<keyword evidence="6" id="KW-0999">Mitochondrion inner membrane</keyword>
<name>A0A8C5ZQ29_MARMA</name>
<dbReference type="KEGG" id="mmma:107146753"/>
<dbReference type="InterPro" id="IPR023248">
    <property type="entry name" value="UQCC4_vert"/>
</dbReference>
<dbReference type="OrthoDB" id="5783753at2759"/>
<dbReference type="AlphaFoldDB" id="A0A8C5ZQ29"/>
<reference evidence="13" key="1">
    <citation type="submission" date="2025-08" db="UniProtKB">
        <authorList>
            <consortium name="Ensembl"/>
        </authorList>
    </citation>
    <scope>IDENTIFICATION</scope>
</reference>
<evidence type="ECO:0000256" key="6">
    <source>
        <dbReference type="ARBA" id="ARBA00022792"/>
    </source>
</evidence>
<keyword evidence="5" id="KW-0732">Signal</keyword>
<evidence type="ECO:0000313" key="13">
    <source>
        <dbReference type="Ensembl" id="ENSMMMP00000017851.1"/>
    </source>
</evidence>
<keyword evidence="8" id="KW-1133">Transmembrane helix</keyword>
<organism evidence="13 14">
    <name type="scientific">Marmota marmota marmota</name>
    <name type="common">Alpine marmot</name>
    <dbReference type="NCBI Taxonomy" id="9994"/>
    <lineage>
        <taxon>Eukaryota</taxon>
        <taxon>Metazoa</taxon>
        <taxon>Chordata</taxon>
        <taxon>Craniata</taxon>
        <taxon>Vertebrata</taxon>
        <taxon>Euteleostomi</taxon>
        <taxon>Mammalia</taxon>
        <taxon>Eutheria</taxon>
        <taxon>Euarchontoglires</taxon>
        <taxon>Glires</taxon>
        <taxon>Rodentia</taxon>
        <taxon>Sciuromorpha</taxon>
        <taxon>Sciuridae</taxon>
        <taxon>Xerinae</taxon>
        <taxon>Marmotini</taxon>
        <taxon>Marmota</taxon>
    </lineage>
</organism>
<dbReference type="Proteomes" id="UP000694407">
    <property type="component" value="Unplaced"/>
</dbReference>
<accession>A0A8C5ZQ29</accession>
<evidence type="ECO:0000256" key="9">
    <source>
        <dbReference type="ARBA" id="ARBA00023128"/>
    </source>
</evidence>
<dbReference type="PRINTS" id="PR02042">
    <property type="entry name" value="CCSMST1"/>
</dbReference>
<dbReference type="GO" id="GO:0005743">
    <property type="term" value="C:mitochondrial inner membrane"/>
    <property type="evidence" value="ECO:0007669"/>
    <property type="project" value="UniProtKB-SubCell"/>
</dbReference>
<feature type="region of interest" description="Disordered" evidence="12">
    <location>
        <begin position="24"/>
        <end position="61"/>
    </location>
</feature>
<keyword evidence="14" id="KW-1185">Reference proteome</keyword>
<dbReference type="PANTHER" id="PTHR35268:SF1">
    <property type="entry name" value="UBIQUINOL-CYTOCHROME-C REDUCTASE COMPLEX ASSEMBLY FACTOR 4"/>
    <property type="match status" value="1"/>
</dbReference>
<proteinExistence type="inferred from homology"/>
<keyword evidence="7" id="KW-0249">Electron transport</keyword>
<evidence type="ECO:0000256" key="11">
    <source>
        <dbReference type="ARBA" id="ARBA00034713"/>
    </source>
</evidence>